<name>A0A9W6SJ26_9ACTN</name>
<evidence type="ECO:0000313" key="3">
    <source>
        <dbReference type="EMBL" id="GLZ76872.1"/>
    </source>
</evidence>
<evidence type="ECO:0000256" key="2">
    <source>
        <dbReference type="SAM" id="SignalP"/>
    </source>
</evidence>
<dbReference type="EMBL" id="BSTX01000001">
    <property type="protein sequence ID" value="GLZ76872.1"/>
    <property type="molecule type" value="Genomic_DNA"/>
</dbReference>
<keyword evidence="2" id="KW-0732">Signal</keyword>
<proteinExistence type="predicted"/>
<feature type="transmembrane region" description="Helical" evidence="1">
    <location>
        <begin position="455"/>
        <end position="477"/>
    </location>
</feature>
<evidence type="ECO:0000313" key="4">
    <source>
        <dbReference type="Proteomes" id="UP001165079"/>
    </source>
</evidence>
<accession>A0A9W6SJ26</accession>
<sequence>MNSPVRAITRGLIALGALALGGTLVASPASAAEKYSLTPEVPSEVKVQVGGGAARPVSVVRKERFAATVNFAFTVDVAAFGGKVVVDGPGCTGAGTVYTCTFTHTFTAAEPEKVELGNVGFSVADDAVPASRKLTWRMTSDASDPAETEQYLTVADNGSLYTDVAGEVQGSAGGKVPVPLSVRNGGSNEVRNAALRFTLKNTVTPTSLPSNCRRQARGDDFDYACFFETPLAAGKSYKLTSPLELAVAAGTTGDVKMSYSWEPYKRGDRMAWEPGSGPALTLTTTSTAPAGKYNYSSVLIRLSGQRKDDLALTATAITGKAGTEADLTFTIANTGPVKITTDDGPAVAGVAYTLPKGVTAKNCEPIAYSPDPALKGMCKVWPQNALELDAGKSVKVTVKVKLDQSVTGAKGSAALIGWDREEGAPFFHGDADKANDRVELAATFTGTGPLAKTGVSLPVTAGFAAVLVVSGGAALALTRRR</sequence>
<protein>
    <recommendedName>
        <fullName evidence="5">DUF11 domain-containing protein</fullName>
    </recommendedName>
</protein>
<comment type="caution">
    <text evidence="3">The sequence shown here is derived from an EMBL/GenBank/DDBJ whole genome shotgun (WGS) entry which is preliminary data.</text>
</comment>
<organism evidence="3 4">
    <name type="scientific">Actinorhabdospora filicis</name>
    <dbReference type="NCBI Taxonomy" id="1785913"/>
    <lineage>
        <taxon>Bacteria</taxon>
        <taxon>Bacillati</taxon>
        <taxon>Actinomycetota</taxon>
        <taxon>Actinomycetes</taxon>
        <taxon>Micromonosporales</taxon>
        <taxon>Micromonosporaceae</taxon>
        <taxon>Actinorhabdospora</taxon>
    </lineage>
</organism>
<evidence type="ECO:0000256" key="1">
    <source>
        <dbReference type="SAM" id="Phobius"/>
    </source>
</evidence>
<keyword evidence="1" id="KW-0472">Membrane</keyword>
<feature type="chain" id="PRO_5040856595" description="DUF11 domain-containing protein" evidence="2">
    <location>
        <begin position="32"/>
        <end position="481"/>
    </location>
</feature>
<dbReference type="Proteomes" id="UP001165079">
    <property type="component" value="Unassembled WGS sequence"/>
</dbReference>
<keyword evidence="1" id="KW-0812">Transmembrane</keyword>
<keyword evidence="4" id="KW-1185">Reference proteome</keyword>
<reference evidence="3" key="1">
    <citation type="submission" date="2023-03" db="EMBL/GenBank/DDBJ databases">
        <title>Actinorhabdospora filicis NBRC 111898.</title>
        <authorList>
            <person name="Ichikawa N."/>
            <person name="Sato H."/>
            <person name="Tonouchi N."/>
        </authorList>
    </citation>
    <scope>NUCLEOTIDE SEQUENCE</scope>
    <source>
        <strain evidence="3">NBRC 111898</strain>
    </source>
</reference>
<feature type="signal peptide" evidence="2">
    <location>
        <begin position="1"/>
        <end position="31"/>
    </location>
</feature>
<gene>
    <name evidence="3" type="ORF">Afil01_16790</name>
</gene>
<dbReference type="AlphaFoldDB" id="A0A9W6SJ26"/>
<dbReference type="RefSeq" id="WP_285662024.1">
    <property type="nucleotide sequence ID" value="NZ_BSTX01000001.1"/>
</dbReference>
<keyword evidence="1" id="KW-1133">Transmembrane helix</keyword>
<evidence type="ECO:0008006" key="5">
    <source>
        <dbReference type="Google" id="ProtNLM"/>
    </source>
</evidence>